<proteinExistence type="inferred from homology"/>
<dbReference type="AlphaFoldDB" id="A0A3B1CQR2"/>
<evidence type="ECO:0000256" key="1">
    <source>
        <dbReference type="ARBA" id="ARBA00008791"/>
    </source>
</evidence>
<dbReference type="SUPFAM" id="SSF52402">
    <property type="entry name" value="Adenine nucleotide alpha hydrolases-like"/>
    <property type="match status" value="2"/>
</dbReference>
<accession>A0A3B1CQR2</accession>
<name>A0A3B1CQR2_9ZZZZ</name>
<dbReference type="Gene3D" id="3.40.50.12370">
    <property type="match status" value="1"/>
</dbReference>
<feature type="domain" description="UspA" evidence="2">
    <location>
        <begin position="156"/>
        <end position="272"/>
    </location>
</feature>
<gene>
    <name evidence="3" type="ORF">MNBD_IGNAVI01-2603</name>
</gene>
<dbReference type="InterPro" id="IPR006015">
    <property type="entry name" value="Universal_stress_UspA"/>
</dbReference>
<dbReference type="PANTHER" id="PTHR46268">
    <property type="entry name" value="STRESS RESPONSE PROTEIN NHAX"/>
    <property type="match status" value="1"/>
</dbReference>
<dbReference type="PANTHER" id="PTHR46268:SF6">
    <property type="entry name" value="UNIVERSAL STRESS PROTEIN UP12"/>
    <property type="match status" value="1"/>
</dbReference>
<protein>
    <recommendedName>
        <fullName evidence="2">UspA domain-containing protein</fullName>
    </recommendedName>
</protein>
<evidence type="ECO:0000313" key="3">
    <source>
        <dbReference type="EMBL" id="VAX25030.1"/>
    </source>
</evidence>
<sequence length="276" mass="31367">MLRRILVLLDNSVYTDSVIYYSCFVAKQQNAELRAGIFLDIPNIDASIGRISNDKIIWDPGTDKTLVKSVKNTANHLKNKFINICNKMGVKYTFIEECCMPSSRIAAKANFYDLVVTGLKSEFRFDKKEYSSYFLKRILNNSITPVLAVPKFFKPIKNVLIAFDGSNSASRALQRFAHLANLNGQNIKLFMSTSGGDVKEEYIYEARDYLAAYGAKNILLEWTVKPIHVALKDFYNFSPDLIVIGLHSKKFIVDYFIGSVTEQLIERDEIPLFIGI</sequence>
<dbReference type="EMBL" id="UOGD01000288">
    <property type="protein sequence ID" value="VAX25030.1"/>
    <property type="molecule type" value="Genomic_DNA"/>
</dbReference>
<dbReference type="Pfam" id="PF00582">
    <property type="entry name" value="Usp"/>
    <property type="match status" value="1"/>
</dbReference>
<dbReference type="CDD" id="cd00293">
    <property type="entry name" value="USP-like"/>
    <property type="match status" value="1"/>
</dbReference>
<reference evidence="3" key="1">
    <citation type="submission" date="2018-06" db="EMBL/GenBank/DDBJ databases">
        <authorList>
            <person name="Zhirakovskaya E."/>
        </authorList>
    </citation>
    <scope>NUCLEOTIDE SEQUENCE</scope>
</reference>
<dbReference type="PRINTS" id="PR01438">
    <property type="entry name" value="UNVRSLSTRESS"/>
</dbReference>
<comment type="similarity">
    <text evidence="1">Belongs to the universal stress protein A family.</text>
</comment>
<evidence type="ECO:0000259" key="2">
    <source>
        <dbReference type="Pfam" id="PF00582"/>
    </source>
</evidence>
<dbReference type="InterPro" id="IPR006016">
    <property type="entry name" value="UspA"/>
</dbReference>
<organism evidence="3">
    <name type="scientific">hydrothermal vent metagenome</name>
    <dbReference type="NCBI Taxonomy" id="652676"/>
    <lineage>
        <taxon>unclassified sequences</taxon>
        <taxon>metagenomes</taxon>
        <taxon>ecological metagenomes</taxon>
    </lineage>
</organism>